<feature type="domain" description="CMP/dCMP-type deaminase" evidence="1">
    <location>
        <begin position="7"/>
        <end position="130"/>
    </location>
</feature>
<dbReference type="PANTHER" id="PTHR11079">
    <property type="entry name" value="CYTOSINE DEAMINASE FAMILY MEMBER"/>
    <property type="match status" value="1"/>
</dbReference>
<dbReference type="Pfam" id="PF00383">
    <property type="entry name" value="dCMP_cyt_deam_1"/>
    <property type="match status" value="1"/>
</dbReference>
<dbReference type="PROSITE" id="PS51747">
    <property type="entry name" value="CYT_DCMP_DEAMINASES_2"/>
    <property type="match status" value="1"/>
</dbReference>
<dbReference type="GO" id="GO:0046872">
    <property type="term" value="F:metal ion binding"/>
    <property type="evidence" value="ECO:0007669"/>
    <property type="project" value="UniProtKB-KW"/>
</dbReference>
<evidence type="ECO:0000313" key="3">
    <source>
        <dbReference type="Proteomes" id="UP001200642"/>
    </source>
</evidence>
<reference evidence="2" key="1">
    <citation type="submission" date="2023-02" db="EMBL/GenBank/DDBJ databases">
        <title>Genome of Flavobacteriaceae gen. nov. sp. strain F89.</title>
        <authorList>
            <person name="Wang Y."/>
        </authorList>
    </citation>
    <scope>NUCLEOTIDE SEQUENCE</scope>
    <source>
        <strain evidence="2">F89</strain>
    </source>
</reference>
<protein>
    <submittedName>
        <fullName evidence="2">Nucleoside deaminase</fullName>
    </submittedName>
</protein>
<sequence>MNQKSTDSDAEFTQMDLKFLKHCLGLAEEALNAGDQPFGSILVNPDNEIIAEARNRVNEKNVLAHPEIELAEWAMENLSLEERRRTKMYTTGEHCPMCAGAHSWSEIGSLYFLSSAKQLGTWLIEFGVDSEPIKFIPAEKIVKNVILKGPAKGGIVKEIKQMHKRYHRA</sequence>
<dbReference type="Gene3D" id="3.40.140.10">
    <property type="entry name" value="Cytidine Deaminase, domain 2"/>
    <property type="match status" value="1"/>
</dbReference>
<dbReference type="AlphaFoldDB" id="A0AAE3JNT2"/>
<gene>
    <name evidence="2" type="ORF">K8352_05075</name>
</gene>
<dbReference type="Proteomes" id="UP001200642">
    <property type="component" value="Unassembled WGS sequence"/>
</dbReference>
<evidence type="ECO:0000313" key="2">
    <source>
        <dbReference type="EMBL" id="MCG2460109.1"/>
    </source>
</evidence>
<dbReference type="CDD" id="cd01285">
    <property type="entry name" value="nucleoside_deaminase"/>
    <property type="match status" value="1"/>
</dbReference>
<accession>A0AAE3JNT2</accession>
<dbReference type="PANTHER" id="PTHR11079:SF179">
    <property type="entry name" value="TRNA(ADENINE(34)) DEAMINASE, CHLOROPLASTIC"/>
    <property type="match status" value="1"/>
</dbReference>
<keyword evidence="3" id="KW-1185">Reference proteome</keyword>
<evidence type="ECO:0000259" key="1">
    <source>
        <dbReference type="PROSITE" id="PS51747"/>
    </source>
</evidence>
<dbReference type="InterPro" id="IPR002125">
    <property type="entry name" value="CMP_dCMP_dom"/>
</dbReference>
<dbReference type="GO" id="GO:0052717">
    <property type="term" value="F:tRNA-specific adenosine-34 deaminase activity"/>
    <property type="evidence" value="ECO:0007669"/>
    <property type="project" value="UniProtKB-EC"/>
</dbReference>
<name>A0AAE3JNT2_9FLAO</name>
<proteinExistence type="predicted"/>
<organism evidence="2 3">
    <name type="scientific">Cerina litoralis</name>
    <dbReference type="NCBI Taxonomy" id="2874477"/>
    <lineage>
        <taxon>Bacteria</taxon>
        <taxon>Pseudomonadati</taxon>
        <taxon>Bacteroidota</taxon>
        <taxon>Flavobacteriia</taxon>
        <taxon>Flavobacteriales</taxon>
        <taxon>Flavobacteriaceae</taxon>
        <taxon>Cerina</taxon>
    </lineage>
</organism>
<dbReference type="GO" id="GO:0002100">
    <property type="term" value="P:tRNA wobble adenosine to inosine editing"/>
    <property type="evidence" value="ECO:0007669"/>
    <property type="project" value="InterPro"/>
</dbReference>
<comment type="caution">
    <text evidence="2">The sequence shown here is derived from an EMBL/GenBank/DDBJ whole genome shotgun (WGS) entry which is preliminary data.</text>
</comment>
<dbReference type="EMBL" id="JAIRBC010000006">
    <property type="protein sequence ID" value="MCG2460109.1"/>
    <property type="molecule type" value="Genomic_DNA"/>
</dbReference>
<dbReference type="SUPFAM" id="SSF53927">
    <property type="entry name" value="Cytidine deaminase-like"/>
    <property type="match status" value="1"/>
</dbReference>
<dbReference type="InterPro" id="IPR016193">
    <property type="entry name" value="Cytidine_deaminase-like"/>
</dbReference>
<dbReference type="RefSeq" id="WP_317901254.1">
    <property type="nucleotide sequence ID" value="NZ_JAIRBC010000006.1"/>
</dbReference>